<dbReference type="Proteomes" id="UP000823637">
    <property type="component" value="Unassembled WGS sequence"/>
</dbReference>
<evidence type="ECO:0000313" key="1">
    <source>
        <dbReference type="EMBL" id="MBO8446171.1"/>
    </source>
</evidence>
<sequence>MQAETRRNGGLTIKLPYSIADCGGLVAEIGSVMQLLSVPSGILFITKHLIPNNKATLSIYMAAGGLIYSKIELKKKTIIKNRVL</sequence>
<protein>
    <submittedName>
        <fullName evidence="1">Uncharacterized protein</fullName>
    </submittedName>
</protein>
<organism evidence="1 2">
    <name type="scientific">Candidatus Enterocola intestinipullorum</name>
    <dbReference type="NCBI Taxonomy" id="2840783"/>
    <lineage>
        <taxon>Bacteria</taxon>
        <taxon>Pseudomonadati</taxon>
        <taxon>Bacteroidota</taxon>
        <taxon>Bacteroidia</taxon>
        <taxon>Bacteroidales</taxon>
        <taxon>Candidatus Enterocola</taxon>
    </lineage>
</organism>
<name>A0A9D9EGL8_9BACT</name>
<reference evidence="1" key="1">
    <citation type="submission" date="2020-10" db="EMBL/GenBank/DDBJ databases">
        <authorList>
            <person name="Gilroy R."/>
        </authorList>
    </citation>
    <scope>NUCLEOTIDE SEQUENCE</scope>
    <source>
        <strain evidence="1">D3-1215</strain>
    </source>
</reference>
<comment type="caution">
    <text evidence="1">The sequence shown here is derived from an EMBL/GenBank/DDBJ whole genome shotgun (WGS) entry which is preliminary data.</text>
</comment>
<gene>
    <name evidence="1" type="ORF">IAC32_00270</name>
</gene>
<reference evidence="1" key="2">
    <citation type="journal article" date="2021" name="PeerJ">
        <title>Extensive microbial diversity within the chicken gut microbiome revealed by metagenomics and culture.</title>
        <authorList>
            <person name="Gilroy R."/>
            <person name="Ravi A."/>
            <person name="Getino M."/>
            <person name="Pursley I."/>
            <person name="Horton D.L."/>
            <person name="Alikhan N.F."/>
            <person name="Baker D."/>
            <person name="Gharbi K."/>
            <person name="Hall N."/>
            <person name="Watson M."/>
            <person name="Adriaenssens E.M."/>
            <person name="Foster-Nyarko E."/>
            <person name="Jarju S."/>
            <person name="Secka A."/>
            <person name="Antonio M."/>
            <person name="Oren A."/>
            <person name="Chaudhuri R.R."/>
            <person name="La Ragione R."/>
            <person name="Hildebrand F."/>
            <person name="Pallen M.J."/>
        </authorList>
    </citation>
    <scope>NUCLEOTIDE SEQUENCE</scope>
    <source>
        <strain evidence="1">D3-1215</strain>
    </source>
</reference>
<evidence type="ECO:0000313" key="2">
    <source>
        <dbReference type="Proteomes" id="UP000823637"/>
    </source>
</evidence>
<dbReference type="EMBL" id="JADIMR010000003">
    <property type="protein sequence ID" value="MBO8446171.1"/>
    <property type="molecule type" value="Genomic_DNA"/>
</dbReference>
<accession>A0A9D9EGL8</accession>
<dbReference type="AlphaFoldDB" id="A0A9D9EGL8"/>
<proteinExistence type="predicted"/>